<dbReference type="RefSeq" id="WP_341371294.1">
    <property type="nucleotide sequence ID" value="NZ_JBBPCO010000010.1"/>
</dbReference>
<dbReference type="Pfam" id="PF10084">
    <property type="entry name" value="DUF2322"/>
    <property type="match status" value="1"/>
</dbReference>
<proteinExistence type="predicted"/>
<gene>
    <name evidence="1" type="ORF">WOB96_10745</name>
</gene>
<dbReference type="PIRSF" id="PIRSF019302">
    <property type="entry name" value="UCP019302"/>
    <property type="match status" value="1"/>
</dbReference>
<evidence type="ECO:0000313" key="2">
    <source>
        <dbReference type="Proteomes" id="UP001446205"/>
    </source>
</evidence>
<evidence type="ECO:0000313" key="1">
    <source>
        <dbReference type="EMBL" id="MEK8090239.1"/>
    </source>
</evidence>
<organism evidence="1 2">
    <name type="scientific">Thermithiobacillus plumbiphilus</name>
    <dbReference type="NCBI Taxonomy" id="1729899"/>
    <lineage>
        <taxon>Bacteria</taxon>
        <taxon>Pseudomonadati</taxon>
        <taxon>Pseudomonadota</taxon>
        <taxon>Acidithiobacillia</taxon>
        <taxon>Acidithiobacillales</taxon>
        <taxon>Thermithiobacillaceae</taxon>
        <taxon>Thermithiobacillus</taxon>
    </lineage>
</organism>
<reference evidence="1 2" key="1">
    <citation type="submission" date="2024-04" db="EMBL/GenBank/DDBJ databases">
        <authorList>
            <person name="Abashina T."/>
            <person name="Shaikin A."/>
        </authorList>
    </citation>
    <scope>NUCLEOTIDE SEQUENCE [LARGE SCALE GENOMIC DNA]</scope>
    <source>
        <strain evidence="1 2">AAFK</strain>
    </source>
</reference>
<sequence>MAFADNLATLPKVDNVKKLQLYGGTHSELLEEIDNKPGQSGSVAVYYHLAVKYGALSPKAAREGLELYAEHTEDARANPGRHPNIDRLFGIIESGDFVSVRVVE</sequence>
<comment type="caution">
    <text evidence="1">The sequence shown here is derived from an EMBL/GenBank/DDBJ whole genome shotgun (WGS) entry which is preliminary data.</text>
</comment>
<dbReference type="EMBL" id="JBBPCO010000010">
    <property type="protein sequence ID" value="MEK8090239.1"/>
    <property type="molecule type" value="Genomic_DNA"/>
</dbReference>
<dbReference type="InterPro" id="IPR016755">
    <property type="entry name" value="UCP019302"/>
</dbReference>
<protein>
    <submittedName>
        <fullName evidence="1">DUF2322 family protein</fullName>
    </submittedName>
</protein>
<name>A0ABU9DA40_9PROT</name>
<accession>A0ABU9DA40</accession>
<dbReference type="Proteomes" id="UP001446205">
    <property type="component" value="Unassembled WGS sequence"/>
</dbReference>
<keyword evidence="2" id="KW-1185">Reference proteome</keyword>